<name>A0AA86R964_9EUKA</name>
<organism evidence="2">
    <name type="scientific">Hexamita inflata</name>
    <dbReference type="NCBI Taxonomy" id="28002"/>
    <lineage>
        <taxon>Eukaryota</taxon>
        <taxon>Metamonada</taxon>
        <taxon>Diplomonadida</taxon>
        <taxon>Hexamitidae</taxon>
        <taxon>Hexamitinae</taxon>
        <taxon>Hexamita</taxon>
    </lineage>
</organism>
<evidence type="ECO:0000313" key="4">
    <source>
        <dbReference type="Proteomes" id="UP001642409"/>
    </source>
</evidence>
<dbReference type="InterPro" id="IPR009030">
    <property type="entry name" value="Growth_fac_rcpt_cys_sf"/>
</dbReference>
<evidence type="ECO:0000313" key="2">
    <source>
        <dbReference type="EMBL" id="CAI9970613.1"/>
    </source>
</evidence>
<proteinExistence type="predicted"/>
<keyword evidence="4" id="KW-1185">Reference proteome</keyword>
<dbReference type="EMBL" id="CATOUU010001077">
    <property type="protein sequence ID" value="CAI9970613.1"/>
    <property type="molecule type" value="Genomic_DNA"/>
</dbReference>
<dbReference type="AlphaFoldDB" id="A0AA86R964"/>
<dbReference type="SUPFAM" id="SSF57184">
    <property type="entry name" value="Growth factor receptor domain"/>
    <property type="match status" value="1"/>
</dbReference>
<comment type="caution">
    <text evidence="2">The sequence shown here is derived from an EMBL/GenBank/DDBJ whole genome shotgun (WGS) entry which is preliminary data.</text>
</comment>
<feature type="transmembrane region" description="Helical" evidence="1">
    <location>
        <begin position="454"/>
        <end position="476"/>
    </location>
</feature>
<evidence type="ECO:0000313" key="3">
    <source>
        <dbReference type="EMBL" id="CAL6098780.1"/>
    </source>
</evidence>
<gene>
    <name evidence="2" type="ORF">HINF_LOCUS58258</name>
    <name evidence="3" type="ORF">HINF_LOCUS69768</name>
</gene>
<keyword evidence="1" id="KW-1133">Transmembrane helix</keyword>
<accession>A0AA86R964</accession>
<reference evidence="3 4" key="2">
    <citation type="submission" date="2024-07" db="EMBL/GenBank/DDBJ databases">
        <authorList>
            <person name="Akdeniz Z."/>
        </authorList>
    </citation>
    <scope>NUCLEOTIDE SEQUENCE [LARGE SCALE GENOMIC DNA]</scope>
</reference>
<dbReference type="Proteomes" id="UP001642409">
    <property type="component" value="Unassembled WGS sequence"/>
</dbReference>
<keyword evidence="1" id="KW-0472">Membrane</keyword>
<keyword evidence="2" id="KW-0675">Receptor</keyword>
<reference evidence="2" key="1">
    <citation type="submission" date="2023-06" db="EMBL/GenBank/DDBJ databases">
        <authorList>
            <person name="Kurt Z."/>
        </authorList>
    </citation>
    <scope>NUCLEOTIDE SEQUENCE</scope>
</reference>
<evidence type="ECO:0000256" key="1">
    <source>
        <dbReference type="SAM" id="Phobius"/>
    </source>
</evidence>
<keyword evidence="1" id="KW-0812">Transmembrane</keyword>
<dbReference type="EMBL" id="CAXDID020000513">
    <property type="protein sequence ID" value="CAL6098780.1"/>
    <property type="molecule type" value="Genomic_DNA"/>
</dbReference>
<sequence length="524" mass="58391">MILVYTIQLLNECGRNFVIENDSCTCKYKLSSNHSLCVNSCEQIYEQDVFGKCVSMVQKSAKIGESCSSTSECANNNQYIVCLKSGVCGCDIEQGLGQNDDGVCVNCWASSFQIVNNKCTYCPQGMMVYQFHKDNICGCYNEGQGFGLDIISNLCKYCWKDKQRVVNHKCQPCGDDTVFSVSESICICEKEASGFGKYIDINNATLCKDIVGKMFRKLDITGAPHVAKQQIHFFHLRKKCVCDESKGYGLYLEICQNCWEDGQQIVDHQCKDCDIVGASFSITDMKCICDESKGYGQDQDPTKCRICSQNNQEIVSNKCSDCKPGFVWSPSEKKCVCDEKNGYGQDQDPLQCKDCWRDGYEIISHKCSACQSDYVWSSNYNSCICDQALGFAPSQNGCQSCWINQMVVQQSQCVLCSNQFLNSVFDQNSHTCICKVGFQFNNRGCAKKSSNKTVAIAVSVPIAIVLAAILTVIVIIKKKALKKNVQTKDQCVVVQEPNVQVAQETQLPNIITDNIEVVPENEIK</sequence>
<protein>
    <submittedName>
        <fullName evidence="2">Growth factor receptor cysteine-rich domain superfamily</fullName>
    </submittedName>
    <submittedName>
        <fullName evidence="3">Growth_factor receptor cysteine-rich domain superfamily</fullName>
    </submittedName>
</protein>